<accession>A0ABQ7GD86</accession>
<organism evidence="2 3">
    <name type="scientific">Dunaliella salina</name>
    <name type="common">Green alga</name>
    <name type="synonym">Protococcus salinus</name>
    <dbReference type="NCBI Taxonomy" id="3046"/>
    <lineage>
        <taxon>Eukaryota</taxon>
        <taxon>Viridiplantae</taxon>
        <taxon>Chlorophyta</taxon>
        <taxon>core chlorophytes</taxon>
        <taxon>Chlorophyceae</taxon>
        <taxon>CS clade</taxon>
        <taxon>Chlamydomonadales</taxon>
        <taxon>Dunaliellaceae</taxon>
        <taxon>Dunaliella</taxon>
    </lineage>
</organism>
<name>A0ABQ7GD86_DUNSA</name>
<comment type="caution">
    <text evidence="2">The sequence shown here is derived from an EMBL/GenBank/DDBJ whole genome shotgun (WGS) entry which is preliminary data.</text>
</comment>
<gene>
    <name evidence="2" type="ORF">DUNSADRAFT_11501</name>
</gene>
<sequence>MEHTEREQNSCTEMERYVQEHSGHAEIEHTVWEQNGLAEIEHTLWEQTQDGDLPPGCTQEQEEAVYEFELTIRAPERFELRGCRGWQGAADAPEEPDTIKSNSLCLLASQGGSFLPVTTQAETLMEGGVRTVQVCVSLPADFSSPKALTLELWAVGNLVCSYSAMLLSPDSTAGAAALTEQQGWAAGQAGTPPEGSGPFMRDLVRWMRFQAYCAQQQQEQQQQQQPGLSATEGAGLPDALMQQQRQQPGLSATKDVDLSDASMLQQLEPMKSVGMNLLAYILEQGMEGAAGLLLECLCSFPFCIPPLALLHTLTNVDPEGDEGAHGDQGATPASTLHGGTHSPRDNASPLDNASPVDSAAGDNASHMDNALPLALGDNASTLGNASPVDSASPVDNASTLDNASPVDSAIPLALGDDASTLDNASHTDNAVPLALGDNASACTSRGHACAGHSCNQANGNPASCTHPAAFPPCTPSAVASTPAPSSALSHATAPPLAVALSKGSGALCMCGTYVHMLGMRLELVGGGAHHVHHRARLDCLDGATESPPHGRLLAFLLAARPPLASNPASARQLRQPGRHCGSGTVVQHPLLIKVRAWEAAGLGRFGGGCTLSPPQGEVDIGTGPMRTD</sequence>
<feature type="region of interest" description="Disordered" evidence="1">
    <location>
        <begin position="319"/>
        <end position="370"/>
    </location>
</feature>
<proteinExistence type="predicted"/>
<reference evidence="2" key="1">
    <citation type="submission" date="2017-08" db="EMBL/GenBank/DDBJ databases">
        <authorList>
            <person name="Polle J.E."/>
            <person name="Barry K."/>
            <person name="Cushman J."/>
            <person name="Schmutz J."/>
            <person name="Tran D."/>
            <person name="Hathwaick L.T."/>
            <person name="Yim W.C."/>
            <person name="Jenkins J."/>
            <person name="Mckie-Krisberg Z.M."/>
            <person name="Prochnik S."/>
            <person name="Lindquist E."/>
            <person name="Dockter R.B."/>
            <person name="Adam C."/>
            <person name="Molina H."/>
            <person name="Bunkerborg J."/>
            <person name="Jin E."/>
            <person name="Buchheim M."/>
            <person name="Magnuson J."/>
        </authorList>
    </citation>
    <scope>NUCLEOTIDE SEQUENCE</scope>
    <source>
        <strain evidence="2">CCAP 19/18</strain>
    </source>
</reference>
<evidence type="ECO:0000256" key="1">
    <source>
        <dbReference type="SAM" id="MobiDB-lite"/>
    </source>
</evidence>
<evidence type="ECO:0000313" key="2">
    <source>
        <dbReference type="EMBL" id="KAF5832570.1"/>
    </source>
</evidence>
<keyword evidence="3" id="KW-1185">Reference proteome</keyword>
<dbReference type="EMBL" id="MU069864">
    <property type="protein sequence ID" value="KAF5832570.1"/>
    <property type="molecule type" value="Genomic_DNA"/>
</dbReference>
<evidence type="ECO:0000313" key="3">
    <source>
        <dbReference type="Proteomes" id="UP000815325"/>
    </source>
</evidence>
<protein>
    <submittedName>
        <fullName evidence="2">Uncharacterized protein</fullName>
    </submittedName>
</protein>
<dbReference type="Proteomes" id="UP000815325">
    <property type="component" value="Unassembled WGS sequence"/>
</dbReference>